<dbReference type="SUPFAM" id="SSF102114">
    <property type="entry name" value="Radical SAM enzymes"/>
    <property type="match status" value="1"/>
</dbReference>
<dbReference type="GO" id="GO:0051536">
    <property type="term" value="F:iron-sulfur cluster binding"/>
    <property type="evidence" value="ECO:0007669"/>
    <property type="project" value="UniProtKB-KW"/>
</dbReference>
<dbReference type="PROSITE" id="PS51918">
    <property type="entry name" value="RADICAL_SAM"/>
    <property type="match status" value="1"/>
</dbReference>
<keyword evidence="3" id="KW-0408">Iron</keyword>
<dbReference type="EMBL" id="PVNG01000039">
    <property type="protein sequence ID" value="PRX48917.1"/>
    <property type="molecule type" value="Genomic_DNA"/>
</dbReference>
<sequence>MPPDEISPPDMLGAPDATLLWGLRSPCAFTCPHCYFGTIEEHKQQGLPTEAGVLSHLSRTDLPLQTLKAFARTLAGSRVERVVIAGGEPLDWLPTLEVIGLIKQAGCQVVIATNGVPLTRPPVVQRLIDLGVDGVSVSLDSADATVNDRLRPSRSGRFGYHDVVAGIRALLDARGDRHTPRVGVYTVVMRERPQEITDMAHLANQLGVDYYVPQPISLAPDHRLFSALTHRREDVPAVAEQLCRLYDEPGGLALPAPSYVRRFIDAISTQDGGHVPDCFGGSRLFFIQPDGSVWDCPSDRRIAATPSTSRRSIRDADARVLFTDRPACTNCTLFSRDCVNMWPLVLDMPRLLNSGAAR</sequence>
<evidence type="ECO:0000256" key="2">
    <source>
        <dbReference type="ARBA" id="ARBA00022723"/>
    </source>
</evidence>
<evidence type="ECO:0000313" key="7">
    <source>
        <dbReference type="Proteomes" id="UP000238312"/>
    </source>
</evidence>
<dbReference type="SFLD" id="SFLDS00029">
    <property type="entry name" value="Radical_SAM"/>
    <property type="match status" value="1"/>
</dbReference>
<keyword evidence="2" id="KW-0479">Metal-binding</keyword>
<dbReference type="GO" id="GO:0046872">
    <property type="term" value="F:metal ion binding"/>
    <property type="evidence" value="ECO:0007669"/>
    <property type="project" value="UniProtKB-KW"/>
</dbReference>
<keyword evidence="7" id="KW-1185">Reference proteome</keyword>
<proteinExistence type="predicted"/>
<dbReference type="RefSeq" id="WP_245956690.1">
    <property type="nucleotide sequence ID" value="NZ_PVNG01000039.1"/>
</dbReference>
<gene>
    <name evidence="6" type="ORF">B0I32_13910</name>
</gene>
<dbReference type="AlphaFoldDB" id="A0A2T0LXT0"/>
<evidence type="ECO:0000256" key="4">
    <source>
        <dbReference type="ARBA" id="ARBA00023014"/>
    </source>
</evidence>
<feature type="domain" description="Radical SAM core" evidence="5">
    <location>
        <begin position="12"/>
        <end position="247"/>
    </location>
</feature>
<dbReference type="PANTHER" id="PTHR11228">
    <property type="entry name" value="RADICAL SAM DOMAIN PROTEIN"/>
    <property type="match status" value="1"/>
</dbReference>
<dbReference type="GO" id="GO:0003824">
    <property type="term" value="F:catalytic activity"/>
    <property type="evidence" value="ECO:0007669"/>
    <property type="project" value="InterPro"/>
</dbReference>
<dbReference type="Proteomes" id="UP000238312">
    <property type="component" value="Unassembled WGS sequence"/>
</dbReference>
<organism evidence="6 7">
    <name type="scientific">Nonomuraea fuscirosea</name>
    <dbReference type="NCBI Taxonomy" id="1291556"/>
    <lineage>
        <taxon>Bacteria</taxon>
        <taxon>Bacillati</taxon>
        <taxon>Actinomycetota</taxon>
        <taxon>Actinomycetes</taxon>
        <taxon>Streptosporangiales</taxon>
        <taxon>Streptosporangiaceae</taxon>
        <taxon>Nonomuraea</taxon>
    </lineage>
</organism>
<keyword evidence="4" id="KW-0411">Iron-sulfur</keyword>
<dbReference type="InterPro" id="IPR058240">
    <property type="entry name" value="rSAM_sf"/>
</dbReference>
<keyword evidence="1" id="KW-0949">S-adenosyl-L-methionine</keyword>
<evidence type="ECO:0000256" key="3">
    <source>
        <dbReference type="ARBA" id="ARBA00023004"/>
    </source>
</evidence>
<dbReference type="InterPro" id="IPR007197">
    <property type="entry name" value="rSAM"/>
</dbReference>
<dbReference type="CDD" id="cd01335">
    <property type="entry name" value="Radical_SAM"/>
    <property type="match status" value="1"/>
</dbReference>
<name>A0A2T0LXT0_9ACTN</name>
<evidence type="ECO:0000259" key="5">
    <source>
        <dbReference type="PROSITE" id="PS51918"/>
    </source>
</evidence>
<dbReference type="SFLD" id="SFLDG01067">
    <property type="entry name" value="SPASM/twitch_domain_containing"/>
    <property type="match status" value="1"/>
</dbReference>
<reference evidence="6 7" key="1">
    <citation type="submission" date="2018-03" db="EMBL/GenBank/DDBJ databases">
        <title>Genomic Encyclopedia of Type Strains, Phase III (KMG-III): the genomes of soil and plant-associated and newly described type strains.</title>
        <authorList>
            <person name="Whitman W."/>
        </authorList>
    </citation>
    <scope>NUCLEOTIDE SEQUENCE [LARGE SCALE GENOMIC DNA]</scope>
    <source>
        <strain evidence="6 7">CGMCC 4.7104</strain>
    </source>
</reference>
<evidence type="ECO:0000256" key="1">
    <source>
        <dbReference type="ARBA" id="ARBA00022691"/>
    </source>
</evidence>
<comment type="caution">
    <text evidence="6">The sequence shown here is derived from an EMBL/GenBank/DDBJ whole genome shotgun (WGS) entry which is preliminary data.</text>
</comment>
<accession>A0A2T0LXT0</accession>
<evidence type="ECO:0000313" key="6">
    <source>
        <dbReference type="EMBL" id="PRX48917.1"/>
    </source>
</evidence>
<dbReference type="Pfam" id="PF04055">
    <property type="entry name" value="Radical_SAM"/>
    <property type="match status" value="1"/>
</dbReference>
<dbReference type="InterPro" id="IPR050377">
    <property type="entry name" value="Radical_SAM_PqqE_MftC-like"/>
</dbReference>
<protein>
    <submittedName>
        <fullName evidence="6">MoaA/NifB/PqqE/SkfB family radical SAM enzyme</fullName>
    </submittedName>
</protein>
<dbReference type="InterPro" id="IPR013785">
    <property type="entry name" value="Aldolase_TIM"/>
</dbReference>
<dbReference type="Gene3D" id="3.20.20.70">
    <property type="entry name" value="Aldolase class I"/>
    <property type="match status" value="1"/>
</dbReference>
<dbReference type="PANTHER" id="PTHR11228:SF7">
    <property type="entry name" value="PQQA PEPTIDE CYCLASE"/>
    <property type="match status" value="1"/>
</dbReference>